<sequence>MGDKVEVGQYIIVQRQNFTKLHKFSNLDSTVSLGKEIVELRNIEGANFYQTFKMKFKQSGKKRLHELEICDNATNVKEILKSMESGSDNRNIVDDGKSQILSNDEVLSLRETMADSTEIIGKIIANSKSFNEKTEYSQEKYIKKKEKKYFEFVQIRKPTIRLLAEIFYRQDPEKALGLRIDSLSQLISYSGINPTGNFLLYESGTSGLVPAAFLNSIGEEGSAQLIHLHPGNFPQKQAIFALNLSDDHLKKCISVNVYSVLRQFYQGPAELEVKDFDKVEAESRKRKHENGNDEESEENPSKRQNLETESAPVEPIDSKRQQRENERNIKKQKWQEENEEALKVLRNKVDSLTIVSKEDPLPILKELLPFVNPGRPVVLFHTCKEVLMECYSAVKASCGLINVRLTTNFMRNYQVLPMRTHPAVQINGSSGWIMVGYTVDSKNIE</sequence>
<dbReference type="GO" id="GO:0005634">
    <property type="term" value="C:nucleus"/>
    <property type="evidence" value="ECO:0007669"/>
    <property type="project" value="UniProtKB-SubCell"/>
</dbReference>
<evidence type="ECO:0000256" key="7">
    <source>
        <dbReference type="SAM" id="MobiDB-lite"/>
    </source>
</evidence>
<dbReference type="EMBL" id="OU895878">
    <property type="protein sequence ID" value="CAG9803001.1"/>
    <property type="molecule type" value="Genomic_DNA"/>
</dbReference>
<name>A0A9N9RT52_9DIPT</name>
<dbReference type="PANTHER" id="PTHR12945">
    <property type="entry name" value="TRANSLATION INITIATION FACTOR EIF3-RELATED"/>
    <property type="match status" value="1"/>
</dbReference>
<dbReference type="OrthoDB" id="10254665at2759"/>
<evidence type="ECO:0000256" key="4">
    <source>
        <dbReference type="ARBA" id="ARBA00022694"/>
    </source>
</evidence>
<reference evidence="8" key="1">
    <citation type="submission" date="2022-01" db="EMBL/GenBank/DDBJ databases">
        <authorList>
            <person name="King R."/>
        </authorList>
    </citation>
    <scope>NUCLEOTIDE SEQUENCE</scope>
</reference>
<evidence type="ECO:0000256" key="1">
    <source>
        <dbReference type="ARBA" id="ARBA00004123"/>
    </source>
</evidence>
<organism evidence="8 9">
    <name type="scientific">Chironomus riparius</name>
    <dbReference type="NCBI Taxonomy" id="315576"/>
    <lineage>
        <taxon>Eukaryota</taxon>
        <taxon>Metazoa</taxon>
        <taxon>Ecdysozoa</taxon>
        <taxon>Arthropoda</taxon>
        <taxon>Hexapoda</taxon>
        <taxon>Insecta</taxon>
        <taxon>Pterygota</taxon>
        <taxon>Neoptera</taxon>
        <taxon>Endopterygota</taxon>
        <taxon>Diptera</taxon>
        <taxon>Nematocera</taxon>
        <taxon>Chironomoidea</taxon>
        <taxon>Chironomidae</taxon>
        <taxon>Chironominae</taxon>
        <taxon>Chironomus</taxon>
    </lineage>
</organism>
<proteinExistence type="inferred from homology"/>
<dbReference type="PANTHER" id="PTHR12945:SF0">
    <property type="entry name" value="TRNA (ADENINE(58)-N(1))-METHYLTRANSFERASE NON-CATALYTIC SUBUNIT TRM6"/>
    <property type="match status" value="1"/>
</dbReference>
<dbReference type="GO" id="GO:0031515">
    <property type="term" value="C:tRNA (m1A) methyltransferase complex"/>
    <property type="evidence" value="ECO:0007669"/>
    <property type="project" value="InterPro"/>
</dbReference>
<dbReference type="AlphaFoldDB" id="A0A9N9RT52"/>
<dbReference type="GO" id="GO:0030488">
    <property type="term" value="P:tRNA methylation"/>
    <property type="evidence" value="ECO:0007669"/>
    <property type="project" value="InterPro"/>
</dbReference>
<evidence type="ECO:0000256" key="3">
    <source>
        <dbReference type="ARBA" id="ARBA00021704"/>
    </source>
</evidence>
<dbReference type="InterPro" id="IPR017423">
    <property type="entry name" value="TRM6"/>
</dbReference>
<feature type="compositionally biased region" description="Basic and acidic residues" evidence="7">
    <location>
        <begin position="316"/>
        <end position="332"/>
    </location>
</feature>
<evidence type="ECO:0000256" key="6">
    <source>
        <dbReference type="ARBA" id="ARBA00032319"/>
    </source>
</evidence>
<evidence type="ECO:0000313" key="8">
    <source>
        <dbReference type="EMBL" id="CAG9803001.1"/>
    </source>
</evidence>
<evidence type="ECO:0000256" key="2">
    <source>
        <dbReference type="ARBA" id="ARBA00008320"/>
    </source>
</evidence>
<gene>
    <name evidence="8" type="ORF">CHIRRI_LOCUS5903</name>
</gene>
<protein>
    <recommendedName>
        <fullName evidence="3">tRNA (adenine(58)-N(1))-methyltransferase non-catalytic subunit TRM6</fullName>
    </recommendedName>
    <alternativeName>
        <fullName evidence="6">tRNA(m1A58)-methyltransferase subunit TRM6</fullName>
    </alternativeName>
</protein>
<reference evidence="8" key="2">
    <citation type="submission" date="2022-10" db="EMBL/GenBank/DDBJ databases">
        <authorList>
            <consortium name="ENA_rothamsted_submissions"/>
            <consortium name="culmorum"/>
            <person name="King R."/>
        </authorList>
    </citation>
    <scope>NUCLEOTIDE SEQUENCE</scope>
</reference>
<evidence type="ECO:0000313" key="9">
    <source>
        <dbReference type="Proteomes" id="UP001153620"/>
    </source>
</evidence>
<comment type="subcellular location">
    <subcellularLocation>
        <location evidence="1">Nucleus</location>
    </subcellularLocation>
</comment>
<evidence type="ECO:0000256" key="5">
    <source>
        <dbReference type="ARBA" id="ARBA00023242"/>
    </source>
</evidence>
<dbReference type="Pfam" id="PF04189">
    <property type="entry name" value="Gcd10p"/>
    <property type="match status" value="1"/>
</dbReference>
<keyword evidence="5" id="KW-0539">Nucleus</keyword>
<dbReference type="Proteomes" id="UP001153620">
    <property type="component" value="Chromosome 2"/>
</dbReference>
<keyword evidence="4" id="KW-0819">tRNA processing</keyword>
<comment type="similarity">
    <text evidence="2">Belongs to the TRM6/GCD10 family.</text>
</comment>
<keyword evidence="9" id="KW-1185">Reference proteome</keyword>
<accession>A0A9N9RT52</accession>
<feature type="region of interest" description="Disordered" evidence="7">
    <location>
        <begin position="282"/>
        <end position="332"/>
    </location>
</feature>